<reference evidence="1" key="1">
    <citation type="journal article" date="2023" name="Int. J. Syst. Evol. Microbiol.">
        <title>Sinisalibacter aestuarii sp. nov., isolated from estuarine sediment of the Arakawa River.</title>
        <authorList>
            <person name="Arafat S.T."/>
            <person name="Hirano S."/>
            <person name="Sato A."/>
            <person name="Takeuchi K."/>
            <person name="Yasuda T."/>
            <person name="Terahara T."/>
            <person name="Hamada M."/>
            <person name="Kobayashi T."/>
        </authorList>
    </citation>
    <scope>NUCLEOTIDE SEQUENCE</scope>
    <source>
        <strain evidence="1">B-399</strain>
    </source>
</reference>
<evidence type="ECO:0000313" key="1">
    <source>
        <dbReference type="EMBL" id="GKY88294.1"/>
    </source>
</evidence>
<organism evidence="1 2">
    <name type="scientific">Sinisalibacter aestuarii</name>
    <dbReference type="NCBI Taxonomy" id="2949426"/>
    <lineage>
        <taxon>Bacteria</taxon>
        <taxon>Pseudomonadati</taxon>
        <taxon>Pseudomonadota</taxon>
        <taxon>Alphaproteobacteria</taxon>
        <taxon>Rhodobacterales</taxon>
        <taxon>Roseobacteraceae</taxon>
        <taxon>Sinisalibacter</taxon>
    </lineage>
</organism>
<proteinExistence type="predicted"/>
<dbReference type="EMBL" id="BROH01000006">
    <property type="protein sequence ID" value="GKY88294.1"/>
    <property type="molecule type" value="Genomic_DNA"/>
</dbReference>
<accession>A0ABQ5LTH9</accession>
<keyword evidence="2" id="KW-1185">Reference proteome</keyword>
<evidence type="ECO:0000313" key="2">
    <source>
        <dbReference type="Proteomes" id="UP001144205"/>
    </source>
</evidence>
<dbReference type="Proteomes" id="UP001144205">
    <property type="component" value="Unassembled WGS sequence"/>
</dbReference>
<comment type="caution">
    <text evidence="1">The sequence shown here is derived from an EMBL/GenBank/DDBJ whole genome shotgun (WGS) entry which is preliminary data.</text>
</comment>
<gene>
    <name evidence="1" type="ORF">STA1M1_21630</name>
</gene>
<sequence>MRRHDAIRRSVETIPGGIRAVTESDDPEIAGLIRAHGVVVTGFVRSGGNAAGQPSPLPDDYVRVIS</sequence>
<name>A0ABQ5LTH9_9RHOB</name>
<protein>
    <submittedName>
        <fullName evidence="1">Uncharacterized protein</fullName>
    </submittedName>
</protein>